<evidence type="ECO:0000256" key="3">
    <source>
        <dbReference type="PROSITE-ProRule" id="PRU00464"/>
    </source>
</evidence>
<dbReference type="Gene3D" id="3.30.428.10">
    <property type="entry name" value="HIT-like"/>
    <property type="match status" value="1"/>
</dbReference>
<dbReference type="GO" id="GO:0009117">
    <property type="term" value="P:nucleotide metabolic process"/>
    <property type="evidence" value="ECO:0007669"/>
    <property type="project" value="TreeGrafter"/>
</dbReference>
<gene>
    <name evidence="5" type="ORF">DYE49_02935</name>
</gene>
<dbReference type="InterPro" id="IPR019808">
    <property type="entry name" value="Histidine_triad_CS"/>
</dbReference>
<dbReference type="PRINTS" id="PR00332">
    <property type="entry name" value="HISTRIAD"/>
</dbReference>
<sequence>MKDTSCIFCKIANGTIPSYKVYEDNDVIAFLDVNPASRGHTLVVTKEHFSNMTTCPKAILDKVFEVAQTIAQAQIAQLGATGVNVLTNVGESAGQSVHHFHVHVIPRYDNDGLKLAFPPKQLEDSEFTSIKSTIEKGL</sequence>
<dbReference type="Pfam" id="PF01230">
    <property type="entry name" value="HIT"/>
    <property type="match status" value="1"/>
</dbReference>
<accession>A0A7M1XKD6</accession>
<proteinExistence type="predicted"/>
<reference evidence="5 6" key="1">
    <citation type="submission" date="2018-08" db="EMBL/GenBank/DDBJ databases">
        <title>The first complete genome of Treponema rectale (CHPAT), a commensal spirochete of the bovine rectum.</title>
        <authorList>
            <person name="Staton G.J."/>
            <person name="Clegg S.R."/>
            <person name="Carter S.D."/>
            <person name="Radford A.D."/>
            <person name="Darby A."/>
            <person name="Hall N."/>
            <person name="Birtles R.J."/>
            <person name="Evans N.J."/>
        </authorList>
    </citation>
    <scope>NUCLEOTIDE SEQUENCE [LARGE SCALE GENOMIC DNA]</scope>
    <source>
        <strain evidence="5 6">CHPA</strain>
    </source>
</reference>
<dbReference type="InterPro" id="IPR036265">
    <property type="entry name" value="HIT-like_sf"/>
</dbReference>
<dbReference type="PROSITE" id="PS51084">
    <property type="entry name" value="HIT_2"/>
    <property type="match status" value="1"/>
</dbReference>
<evidence type="ECO:0000256" key="1">
    <source>
        <dbReference type="PIRSR" id="PIRSR601310-1"/>
    </source>
</evidence>
<feature type="domain" description="HIT" evidence="4">
    <location>
        <begin position="7"/>
        <end position="114"/>
    </location>
</feature>
<evidence type="ECO:0000313" key="6">
    <source>
        <dbReference type="Proteomes" id="UP000593591"/>
    </source>
</evidence>
<dbReference type="EMBL" id="CP031517">
    <property type="protein sequence ID" value="QOS39465.1"/>
    <property type="molecule type" value="Genomic_DNA"/>
</dbReference>
<organism evidence="5 6">
    <name type="scientific">Treponema rectale</name>
    <dbReference type="NCBI Taxonomy" id="744512"/>
    <lineage>
        <taxon>Bacteria</taxon>
        <taxon>Pseudomonadati</taxon>
        <taxon>Spirochaetota</taxon>
        <taxon>Spirochaetia</taxon>
        <taxon>Spirochaetales</taxon>
        <taxon>Treponemataceae</taxon>
        <taxon>Treponema</taxon>
    </lineage>
</organism>
<feature type="active site" description="Tele-AMP-histidine intermediate" evidence="1">
    <location>
        <position position="101"/>
    </location>
</feature>
<dbReference type="Proteomes" id="UP000593591">
    <property type="component" value="Chromosome"/>
</dbReference>
<dbReference type="PANTHER" id="PTHR46648:SF1">
    <property type="entry name" value="ADENOSINE 5'-MONOPHOSPHORAMIDASE HNT1"/>
    <property type="match status" value="1"/>
</dbReference>
<dbReference type="InterPro" id="IPR001310">
    <property type="entry name" value="Histidine_triad_HIT"/>
</dbReference>
<evidence type="ECO:0000259" key="4">
    <source>
        <dbReference type="PROSITE" id="PS51084"/>
    </source>
</evidence>
<dbReference type="CDD" id="cd01277">
    <property type="entry name" value="HINT_subgroup"/>
    <property type="match status" value="1"/>
</dbReference>
<name>A0A7M1XKD6_9SPIR</name>
<dbReference type="InterPro" id="IPR039384">
    <property type="entry name" value="HINT"/>
</dbReference>
<protein>
    <submittedName>
        <fullName evidence="5">HIT family protein</fullName>
    </submittedName>
</protein>
<dbReference type="AlphaFoldDB" id="A0A7M1XKD6"/>
<dbReference type="PANTHER" id="PTHR46648">
    <property type="entry name" value="HIT FAMILY PROTEIN 1"/>
    <property type="match status" value="1"/>
</dbReference>
<dbReference type="KEGG" id="trc:DYE49_02935"/>
<evidence type="ECO:0000256" key="2">
    <source>
        <dbReference type="PIRSR" id="PIRSR601310-3"/>
    </source>
</evidence>
<dbReference type="PROSITE" id="PS00892">
    <property type="entry name" value="HIT_1"/>
    <property type="match status" value="1"/>
</dbReference>
<evidence type="ECO:0000313" key="5">
    <source>
        <dbReference type="EMBL" id="QOS39465.1"/>
    </source>
</evidence>
<feature type="short sequence motif" description="Histidine triad motif" evidence="2 3">
    <location>
        <begin position="99"/>
        <end position="103"/>
    </location>
</feature>
<dbReference type="GO" id="GO:0003824">
    <property type="term" value="F:catalytic activity"/>
    <property type="evidence" value="ECO:0007669"/>
    <property type="project" value="InterPro"/>
</dbReference>
<dbReference type="InterPro" id="IPR011146">
    <property type="entry name" value="HIT-like"/>
</dbReference>
<dbReference type="SUPFAM" id="SSF54197">
    <property type="entry name" value="HIT-like"/>
    <property type="match status" value="1"/>
</dbReference>